<sequence>MGRGARRHDGLRSVTDPRRWDAQFVVSVPTGRSAPASEDATRPPGRTFPVEMRGGLARRCFQVSSTEFKSRCVGRASGGFMILFTVVARPPPPP</sequence>
<protein>
    <submittedName>
        <fullName evidence="2">Uncharacterized protein</fullName>
    </submittedName>
</protein>
<organism evidence="2 3">
    <name type="scientific">Pleurodeles waltl</name>
    <name type="common">Iberian ribbed newt</name>
    <dbReference type="NCBI Taxonomy" id="8319"/>
    <lineage>
        <taxon>Eukaryota</taxon>
        <taxon>Metazoa</taxon>
        <taxon>Chordata</taxon>
        <taxon>Craniata</taxon>
        <taxon>Vertebrata</taxon>
        <taxon>Euteleostomi</taxon>
        <taxon>Amphibia</taxon>
        <taxon>Batrachia</taxon>
        <taxon>Caudata</taxon>
        <taxon>Salamandroidea</taxon>
        <taxon>Salamandridae</taxon>
        <taxon>Pleurodelinae</taxon>
        <taxon>Pleurodeles</taxon>
    </lineage>
</organism>
<name>A0AAV7PP75_PLEWA</name>
<evidence type="ECO:0000313" key="2">
    <source>
        <dbReference type="EMBL" id="KAJ1127250.1"/>
    </source>
</evidence>
<feature type="region of interest" description="Disordered" evidence="1">
    <location>
        <begin position="29"/>
        <end position="50"/>
    </location>
</feature>
<dbReference type="Proteomes" id="UP001066276">
    <property type="component" value="Chromosome 7"/>
</dbReference>
<dbReference type="AlphaFoldDB" id="A0AAV7PP75"/>
<gene>
    <name evidence="2" type="ORF">NDU88_005653</name>
</gene>
<evidence type="ECO:0000256" key="1">
    <source>
        <dbReference type="SAM" id="MobiDB-lite"/>
    </source>
</evidence>
<comment type="caution">
    <text evidence="2">The sequence shown here is derived from an EMBL/GenBank/DDBJ whole genome shotgun (WGS) entry which is preliminary data.</text>
</comment>
<reference evidence="2" key="1">
    <citation type="journal article" date="2022" name="bioRxiv">
        <title>Sequencing and chromosome-scale assembly of the giantPleurodeles waltlgenome.</title>
        <authorList>
            <person name="Brown T."/>
            <person name="Elewa A."/>
            <person name="Iarovenko S."/>
            <person name="Subramanian E."/>
            <person name="Araus A.J."/>
            <person name="Petzold A."/>
            <person name="Susuki M."/>
            <person name="Suzuki K.-i.T."/>
            <person name="Hayashi T."/>
            <person name="Toyoda A."/>
            <person name="Oliveira C."/>
            <person name="Osipova E."/>
            <person name="Leigh N.D."/>
            <person name="Simon A."/>
            <person name="Yun M.H."/>
        </authorList>
    </citation>
    <scope>NUCLEOTIDE SEQUENCE</scope>
    <source>
        <strain evidence="2">20211129_DDA</strain>
        <tissue evidence="2">Liver</tissue>
    </source>
</reference>
<evidence type="ECO:0000313" key="3">
    <source>
        <dbReference type="Proteomes" id="UP001066276"/>
    </source>
</evidence>
<keyword evidence="3" id="KW-1185">Reference proteome</keyword>
<accession>A0AAV7PP75</accession>
<dbReference type="EMBL" id="JANPWB010000011">
    <property type="protein sequence ID" value="KAJ1127250.1"/>
    <property type="molecule type" value="Genomic_DNA"/>
</dbReference>
<proteinExistence type="predicted"/>